<keyword evidence="1" id="KW-0472">Membrane</keyword>
<accession>A0A155RVA8</accession>
<dbReference type="AlphaFoldDB" id="A0A155RVA8"/>
<evidence type="ECO:0000313" key="4">
    <source>
        <dbReference type="EMBL" id="SAC49580.1"/>
    </source>
</evidence>
<keyword evidence="6" id="KW-1185">Reference proteome</keyword>
<reference evidence="6 7" key="2">
    <citation type="submission" date="2016-03" db="EMBL/GenBank/DDBJ databases">
        <authorList>
            <consortium name="Pathogen Informatics"/>
        </authorList>
    </citation>
    <scope>NUCLEOTIDE SEQUENCE [LARGE SCALE GENOMIC DNA]</scope>
    <source>
        <strain evidence="6">e2161</strain>
        <strain evidence="3">E2161</strain>
        <strain evidence="4">E264</strain>
        <strain evidence="7">e264</strain>
    </source>
</reference>
<accession>A0A1S2AF12</accession>
<dbReference type="Proteomes" id="UP000077063">
    <property type="component" value="Unassembled WGS sequence"/>
</dbReference>
<reference evidence="2 5" key="1">
    <citation type="submission" date="2015-06" db="EMBL/GenBank/DDBJ databases">
        <authorList>
            <person name="Adams M."/>
            <person name="Sutton G."/>
            <person name="Nelson K."/>
            <person name="Bonomo R."/>
            <person name="McCorrison J."/>
            <person name="Sanka R."/>
            <person name="Brinkac L."/>
            <person name="Nierman W."/>
        </authorList>
    </citation>
    <scope>NUCLEOTIDE SEQUENCE [LARGE SCALE GENOMIC DNA]</scope>
    <source>
        <strain evidence="2 5">GN02692</strain>
    </source>
</reference>
<comment type="caution">
    <text evidence="2">The sequence shown here is derived from an EMBL/GenBank/DDBJ whole genome shotgun (WGS) entry which is preliminary data.</text>
</comment>
<evidence type="ECO:0000313" key="7">
    <source>
        <dbReference type="Proteomes" id="UP000077278"/>
    </source>
</evidence>
<dbReference type="Proteomes" id="UP000036013">
    <property type="component" value="Unassembled WGS sequence"/>
</dbReference>
<dbReference type="EMBL" id="LEDI01000111">
    <property type="protein sequence ID" value="KLP90344.1"/>
    <property type="molecule type" value="Genomic_DNA"/>
</dbReference>
<sequence length="91" mass="10404">MAILDFLISLAFCLGGIFYIWHTSKALRTGVFIGWLNGTYEKYYVYCSKHPWKFYFNLLTMASGGSLLLAVGIISLDQKNFIFKTLSSLFQ</sequence>
<dbReference type="Proteomes" id="UP000077278">
    <property type="component" value="Unassembled WGS sequence"/>
</dbReference>
<evidence type="ECO:0008006" key="8">
    <source>
        <dbReference type="Google" id="ProtNLM"/>
    </source>
</evidence>
<evidence type="ECO:0000313" key="5">
    <source>
        <dbReference type="Proteomes" id="UP000036013"/>
    </source>
</evidence>
<keyword evidence="1" id="KW-0812">Transmembrane</keyword>
<dbReference type="EMBL" id="FKDK01000032">
    <property type="protein sequence ID" value="SAB48606.1"/>
    <property type="molecule type" value="Genomic_DNA"/>
</dbReference>
<dbReference type="OrthoDB" id="6587015at2"/>
<dbReference type="EMBL" id="FKDD01000011">
    <property type="protein sequence ID" value="SAC49580.1"/>
    <property type="molecule type" value="Genomic_DNA"/>
</dbReference>
<name>A0A155RVA8_9ENTR</name>
<keyword evidence="1" id="KW-1133">Transmembrane helix</keyword>
<dbReference type="GeneID" id="45796029"/>
<dbReference type="KEGG" id="ern:BFV67_11770"/>
<proteinExistence type="predicted"/>
<evidence type="ECO:0000313" key="3">
    <source>
        <dbReference type="EMBL" id="SAB48606.1"/>
    </source>
</evidence>
<evidence type="ECO:0000313" key="2">
    <source>
        <dbReference type="EMBL" id="KLP90344.1"/>
    </source>
</evidence>
<evidence type="ECO:0000313" key="6">
    <source>
        <dbReference type="Proteomes" id="UP000077063"/>
    </source>
</evidence>
<protein>
    <recommendedName>
        <fullName evidence="8">Inner membrane protein</fullName>
    </recommendedName>
</protein>
<organism evidence="2 5">
    <name type="scientific">Enterobacter roggenkampii</name>
    <dbReference type="NCBI Taxonomy" id="1812935"/>
    <lineage>
        <taxon>Bacteria</taxon>
        <taxon>Pseudomonadati</taxon>
        <taxon>Pseudomonadota</taxon>
        <taxon>Gammaproteobacteria</taxon>
        <taxon>Enterobacterales</taxon>
        <taxon>Enterobacteriaceae</taxon>
        <taxon>Enterobacter</taxon>
        <taxon>Enterobacter cloacae complex</taxon>
    </lineage>
</organism>
<gene>
    <name evidence="2" type="ORF">ABF77_24475</name>
    <name evidence="4" type="ORF">SAMEA2273136_02688</name>
    <name evidence="3" type="ORF">SAMEA2273443_04891</name>
</gene>
<dbReference type="RefSeq" id="WP_008501233.1">
    <property type="nucleotide sequence ID" value="NZ_BLPJ02000002.1"/>
</dbReference>
<evidence type="ECO:0000256" key="1">
    <source>
        <dbReference type="SAM" id="Phobius"/>
    </source>
</evidence>
<feature type="transmembrane region" description="Helical" evidence="1">
    <location>
        <begin position="54"/>
        <end position="76"/>
    </location>
</feature>